<proteinExistence type="predicted"/>
<dbReference type="SMART" id="SM00248">
    <property type="entry name" value="ANK"/>
    <property type="match status" value="7"/>
</dbReference>
<dbReference type="PANTHER" id="PTHR24198:SF165">
    <property type="entry name" value="ANKYRIN REPEAT-CONTAINING PROTEIN-RELATED"/>
    <property type="match status" value="1"/>
</dbReference>
<evidence type="ECO:0000259" key="4">
    <source>
        <dbReference type="Pfam" id="PF25329"/>
    </source>
</evidence>
<dbReference type="Gene3D" id="1.25.40.20">
    <property type="entry name" value="Ankyrin repeat-containing domain"/>
    <property type="match status" value="2"/>
</dbReference>
<feature type="domain" description="GPCPD1-like C2" evidence="4">
    <location>
        <begin position="491"/>
        <end position="614"/>
    </location>
</feature>
<organism evidence="5 6">
    <name type="scientific">Malassezia furfur</name>
    <name type="common">Pityriasis versicolor infection agent</name>
    <name type="synonym">Pityrosporum furfur</name>
    <dbReference type="NCBI Taxonomy" id="55194"/>
    <lineage>
        <taxon>Eukaryota</taxon>
        <taxon>Fungi</taxon>
        <taxon>Dikarya</taxon>
        <taxon>Basidiomycota</taxon>
        <taxon>Ustilaginomycotina</taxon>
        <taxon>Malasseziomycetes</taxon>
        <taxon>Malasseziales</taxon>
        <taxon>Malasseziaceae</taxon>
        <taxon>Malassezia</taxon>
    </lineage>
</organism>
<dbReference type="Proteomes" id="UP000818624">
    <property type="component" value="Chromosome 1"/>
</dbReference>
<dbReference type="PANTHER" id="PTHR24198">
    <property type="entry name" value="ANKYRIN REPEAT AND PROTEIN KINASE DOMAIN-CONTAINING PROTEIN"/>
    <property type="match status" value="1"/>
</dbReference>
<protein>
    <submittedName>
        <fullName evidence="5">Phosphate system positive regulatory protein pho81</fullName>
    </submittedName>
</protein>
<dbReference type="InterPro" id="IPR002110">
    <property type="entry name" value="Ankyrin_rpt"/>
</dbReference>
<feature type="region of interest" description="Disordered" evidence="3">
    <location>
        <begin position="865"/>
        <end position="909"/>
    </location>
</feature>
<dbReference type="InterPro" id="IPR057506">
    <property type="entry name" value="C2_GPCPD1"/>
</dbReference>
<evidence type="ECO:0000256" key="1">
    <source>
        <dbReference type="ARBA" id="ARBA00022737"/>
    </source>
</evidence>
<evidence type="ECO:0000256" key="3">
    <source>
        <dbReference type="SAM" id="MobiDB-lite"/>
    </source>
</evidence>
<feature type="region of interest" description="Disordered" evidence="3">
    <location>
        <begin position="422"/>
        <end position="445"/>
    </location>
</feature>
<feature type="compositionally biased region" description="Low complexity" evidence="3">
    <location>
        <begin position="869"/>
        <end position="883"/>
    </location>
</feature>
<dbReference type="Pfam" id="PF25329">
    <property type="entry name" value="C2_GDE1"/>
    <property type="match status" value="1"/>
</dbReference>
<evidence type="ECO:0000313" key="5">
    <source>
        <dbReference type="EMBL" id="WFD45928.1"/>
    </source>
</evidence>
<sequence>MSDLAAASVLQLESLAEGHELPASSNQNEAAILKGAMPYTATNIPGSIFLHAADTPTGSDALVFDSERRMDFDVERDSSADKGFLHEIGEKINAAVHESRTDDAKQLLAEARRETWADMQAAFGDTAARDEKLDPQAPVASGLEHQVWRALATASAPAIHAAIVAELPNYAFVDDINARTTLHISTLANQLELVKACVEHGVPVRSCDVYGREALAYAAMHGREDICRYLLSLPASRELAHDVDAASLVDAVDLDGFSPLIHAVVRGHTEIVRILLDYKASVGSAPRGKTESSDLSPLALAAEGGFVDITRLLLDRDAKIEPNTEGLLPQALAARAGHAECLRVLLDAGVEVDATEKGTLWTPLFYAAEAGHMACVHLLLDRGASLAYTDEKGRHAVFYAAWNGWMECTRLLLDTARVQAPTPTPASATQVSPAALKPSSEDNADLDMELDGDADGIPSLYLPPPIIPFRTYGHNYLDKRSLLTISLSNKSIVLNKRPVPDRFELFAGHTSSLKLVLTPRSAEQSAEAGIPHTLILPMADDRDDITFQIANLDQFHLEWELFPPFGSSRIAKTALLPDMLSALPTRGMLHLPLFDWHLNVVGHIDVAVECVRPFGSVQLEIGGRVETYWKSTLPSSNQPISLVPASSNERRITGLSHLAAGTVRPAAVPATRADVPRAPDAPSSDSTSYVTASSLSGDYLRVVVRYTSDMVPVACVKRTLPLSVWAPLVSQVTKREFLEIAVQTGRGWDVQDAEAWTMADWSRKLADALVPLDTLLATVPHTVGLALEVHLDTATGAGTAPVSVNDCVDATLHAVYDAADRSRGQSRKLFFSSASPGVCVALNWKQPNCTYPSRSPRRRLLHPRDHLGARCGRGPAPGQGRPAAVEHRRGRALRQGQQPSRCHGQHRAL</sequence>
<dbReference type="InterPro" id="IPR036770">
    <property type="entry name" value="Ankyrin_rpt-contain_sf"/>
</dbReference>
<feature type="region of interest" description="Disordered" evidence="3">
    <location>
        <begin position="670"/>
        <end position="691"/>
    </location>
</feature>
<dbReference type="SUPFAM" id="SSF48403">
    <property type="entry name" value="Ankyrin repeat"/>
    <property type="match status" value="1"/>
</dbReference>
<keyword evidence="2" id="KW-0040">ANK repeat</keyword>
<evidence type="ECO:0000256" key="2">
    <source>
        <dbReference type="ARBA" id="ARBA00023043"/>
    </source>
</evidence>
<name>A0ABY8EJU4_MALFU</name>
<gene>
    <name evidence="5" type="primary">PHO81</name>
    <name evidence="5" type="ORF">GLX27_000555</name>
</gene>
<keyword evidence="6" id="KW-1185">Reference proteome</keyword>
<reference evidence="5 6" key="1">
    <citation type="journal article" date="2020" name="Elife">
        <title>Loss of centromere function drives karyotype evolution in closely related Malassezia species.</title>
        <authorList>
            <person name="Sankaranarayanan S.R."/>
            <person name="Ianiri G."/>
            <person name="Coelho M.A."/>
            <person name="Reza M.H."/>
            <person name="Thimmappa B.C."/>
            <person name="Ganguly P."/>
            <person name="Vadnala R.N."/>
            <person name="Sun S."/>
            <person name="Siddharthan R."/>
            <person name="Tellgren-Roth C."/>
            <person name="Dawson T.L."/>
            <person name="Heitman J."/>
            <person name="Sanyal K."/>
        </authorList>
    </citation>
    <scope>NUCLEOTIDE SEQUENCE [LARGE SCALE GENOMIC DNA]</scope>
    <source>
        <strain evidence="5">CBS14141</strain>
    </source>
</reference>
<keyword evidence="1" id="KW-0677">Repeat</keyword>
<dbReference type="EMBL" id="CP046234">
    <property type="protein sequence ID" value="WFD45928.1"/>
    <property type="molecule type" value="Genomic_DNA"/>
</dbReference>
<accession>A0ABY8EJU4</accession>
<evidence type="ECO:0000313" key="6">
    <source>
        <dbReference type="Proteomes" id="UP000818624"/>
    </source>
</evidence>
<dbReference type="Pfam" id="PF12796">
    <property type="entry name" value="Ank_2"/>
    <property type="match status" value="3"/>
</dbReference>